<proteinExistence type="predicted"/>
<gene>
    <name evidence="2" type="ORF">MJO58_00180</name>
</gene>
<evidence type="ECO:0000313" key="2">
    <source>
        <dbReference type="EMBL" id="ULP42487.1"/>
    </source>
</evidence>
<organism evidence="2 3">
    <name type="scientific">Mycobacterium lentiflavum</name>
    <dbReference type="NCBI Taxonomy" id="141349"/>
    <lineage>
        <taxon>Bacteria</taxon>
        <taxon>Bacillati</taxon>
        <taxon>Actinomycetota</taxon>
        <taxon>Actinomycetes</taxon>
        <taxon>Mycobacteriales</taxon>
        <taxon>Mycobacteriaceae</taxon>
        <taxon>Mycobacterium</taxon>
        <taxon>Mycobacterium simiae complex</taxon>
    </lineage>
</organism>
<dbReference type="EMBL" id="CP092423">
    <property type="protein sequence ID" value="ULP42487.1"/>
    <property type="molecule type" value="Genomic_DNA"/>
</dbReference>
<sequence length="147" mass="16779">MSGDIVGLAQRRGDADNLVLQGTCANPRCDQEFDRELGPGRPRDFHSEECRRRAEADRRKLTSRLEHYERQAETMRSRLNGYLRTSGDGDSRSDRSGPSPEQLQQARDAIMKVKGMTRFLRGHQDEFAQDLLELFDAVEPLIDTTAR</sequence>
<dbReference type="Proteomes" id="UP001055171">
    <property type="component" value="Chromosome"/>
</dbReference>
<name>A0ABY3UUN6_MYCLN</name>
<feature type="region of interest" description="Disordered" evidence="1">
    <location>
        <begin position="71"/>
        <end position="107"/>
    </location>
</feature>
<feature type="region of interest" description="Disordered" evidence="1">
    <location>
        <begin position="34"/>
        <end position="58"/>
    </location>
</feature>
<reference evidence="2" key="1">
    <citation type="submission" date="2022-08" db="EMBL/GenBank/DDBJ databases">
        <title>Complete genome sequence of 14 non-tuberculosis mycobacteria type-strains.</title>
        <authorList>
            <person name="Igarashi Y."/>
            <person name="Osugi A."/>
            <person name="Mitarai S."/>
        </authorList>
    </citation>
    <scope>NUCLEOTIDE SEQUENCE</scope>
    <source>
        <strain evidence="2">ATCC 51985</strain>
    </source>
</reference>
<protein>
    <submittedName>
        <fullName evidence="2">Uncharacterized protein</fullName>
    </submittedName>
</protein>
<evidence type="ECO:0000256" key="1">
    <source>
        <dbReference type="SAM" id="MobiDB-lite"/>
    </source>
</evidence>
<keyword evidence="3" id="KW-1185">Reference proteome</keyword>
<accession>A0ABY3UUN6</accession>
<dbReference type="RefSeq" id="WP_239721611.1">
    <property type="nucleotide sequence ID" value="NZ_CP092423.2"/>
</dbReference>
<evidence type="ECO:0000313" key="3">
    <source>
        <dbReference type="Proteomes" id="UP001055171"/>
    </source>
</evidence>